<dbReference type="PROSITE" id="PS50853">
    <property type="entry name" value="FN3"/>
    <property type="match status" value="1"/>
</dbReference>
<reference evidence="5" key="1">
    <citation type="submission" date="2015-01" db="EMBL/GenBank/DDBJ databases">
        <authorList>
            <person name="Manzoor Shahid"/>
            <person name="Zubair Saima"/>
        </authorList>
    </citation>
    <scope>NUCLEOTIDE SEQUENCE [LARGE SCALE GENOMIC DNA]</scope>
    <source>
        <strain evidence="5">Sp3</strain>
    </source>
</reference>
<dbReference type="Gene3D" id="2.60.40.10">
    <property type="entry name" value="Immunoglobulins"/>
    <property type="match status" value="1"/>
</dbReference>
<dbReference type="NCBIfam" id="TIGR02543">
    <property type="entry name" value="List_Bact_rpt"/>
    <property type="match status" value="3"/>
</dbReference>
<proteinExistence type="predicted"/>
<feature type="transmembrane region" description="Helical" evidence="2">
    <location>
        <begin position="1187"/>
        <end position="1206"/>
    </location>
</feature>
<keyword evidence="5" id="KW-1185">Reference proteome</keyword>
<accession>A0A0B7MHL1</accession>
<feature type="domain" description="Fibronectin type-III" evidence="3">
    <location>
        <begin position="1072"/>
        <end position="1173"/>
    </location>
</feature>
<dbReference type="CDD" id="cd00063">
    <property type="entry name" value="FN3"/>
    <property type="match status" value="1"/>
</dbReference>
<evidence type="ECO:0000313" key="5">
    <source>
        <dbReference type="Proteomes" id="UP000046155"/>
    </source>
</evidence>
<dbReference type="InterPro" id="IPR042229">
    <property type="entry name" value="Listeria/Bacterioides_rpt_sf"/>
</dbReference>
<keyword evidence="2" id="KW-0812">Transmembrane</keyword>
<gene>
    <name evidence="4" type="ORF">SSCH_520011</name>
</gene>
<organism evidence="4 5">
    <name type="scientific">Syntrophaceticus schinkii</name>
    <dbReference type="NCBI Taxonomy" id="499207"/>
    <lineage>
        <taxon>Bacteria</taxon>
        <taxon>Bacillati</taxon>
        <taxon>Bacillota</taxon>
        <taxon>Clostridia</taxon>
        <taxon>Thermoanaerobacterales</taxon>
        <taxon>Thermoanaerobacterales Family III. Incertae Sedis</taxon>
        <taxon>Syntrophaceticus</taxon>
    </lineage>
</organism>
<keyword evidence="2" id="KW-1133">Transmembrane helix</keyword>
<dbReference type="Gene3D" id="2.60.40.4270">
    <property type="entry name" value="Listeria-Bacteroides repeat domain"/>
    <property type="match status" value="5"/>
</dbReference>
<dbReference type="InterPro" id="IPR013783">
    <property type="entry name" value="Ig-like_fold"/>
</dbReference>
<evidence type="ECO:0000259" key="3">
    <source>
        <dbReference type="PROSITE" id="PS50853"/>
    </source>
</evidence>
<dbReference type="InterPro" id="IPR003961">
    <property type="entry name" value="FN3_dom"/>
</dbReference>
<dbReference type="InterPro" id="IPR013378">
    <property type="entry name" value="InlB-like_B-rpt"/>
</dbReference>
<dbReference type="EMBL" id="CDRZ01000250">
    <property type="protein sequence ID" value="CEO89550.1"/>
    <property type="molecule type" value="Genomic_DNA"/>
</dbReference>
<dbReference type="SUPFAM" id="SSF49265">
    <property type="entry name" value="Fibronectin type III"/>
    <property type="match status" value="1"/>
</dbReference>
<dbReference type="Pfam" id="PF18889">
    <property type="entry name" value="Beta_helix_3"/>
    <property type="match status" value="4"/>
</dbReference>
<name>A0A0B7MHL1_9FIRM</name>
<dbReference type="Pfam" id="PF09479">
    <property type="entry name" value="Flg_new"/>
    <property type="match status" value="5"/>
</dbReference>
<dbReference type="GO" id="GO:0030313">
    <property type="term" value="C:cell envelope"/>
    <property type="evidence" value="ECO:0007669"/>
    <property type="project" value="UniProtKB-SubCell"/>
</dbReference>
<protein>
    <recommendedName>
        <fullName evidence="3">Fibronectin type-III domain-containing protein</fullName>
    </recommendedName>
</protein>
<evidence type="ECO:0000256" key="2">
    <source>
        <dbReference type="SAM" id="Phobius"/>
    </source>
</evidence>
<evidence type="ECO:0000313" key="4">
    <source>
        <dbReference type="EMBL" id="CEO89550.1"/>
    </source>
</evidence>
<evidence type="ECO:0000256" key="1">
    <source>
        <dbReference type="ARBA" id="ARBA00004196"/>
    </source>
</evidence>
<keyword evidence="2" id="KW-0472">Membrane</keyword>
<dbReference type="InterPro" id="IPR036116">
    <property type="entry name" value="FN3_sf"/>
</dbReference>
<dbReference type="AlphaFoldDB" id="A0A0B7MHL1"/>
<sequence length="1215" mass="126232">MRSAAARIQIGRGEKRMKMRRFLSVLLCAAFILTLVPVGSVHAAENSFTFDGLTISGDIAASDLLYDDIKTLYLKPRQDGGFHTITLSGTTVGKLSFVVSQNARAYITLNNLQMIGDSFTFSVGSGATAILYLRGQNTLISNSGSGLIVNYNATVIIEQAPPKPGENEEDIKGFLYATGSADNPGISAARKDWADGTHSYPTLYIRSGTVTAIGGRQAAGIGGGNVKTGGKINISGGVVTAIGNRGAGIGGGNCSQNGGEIYISGGIVNAYSSEAGAGIGGGDDDSDGGKIYIAGGLINAVGAGYAAGIGGGNNGTSGDITITGGTVIATGGSGGAGIGGGKHNNNEGGNVDTIRLYGGTIFASGKDGGEDIGRGAGGTSISEIFIADHPDAPTNIPTAVFLRNDTPQASTFTNIDSVYSHVGPKDYAGISQYGIELPTLFPSTRPAITMTLPEGVEGPGDDWLTNFWANQLNLWSSAANAGAYLQLKSIYYHNMSMGPGEIVQSQHRGTAGKILDGSIVSNPGYTFITWKTYAGKTYNPGTSYTFNDSLELDATWSPVTYDISYDLDGGTVSISNPTSYTIETADFSLNNPTKTGYTFAGWSGTGIIGTSMNVTISKRSTGNRSYTANWTPNTYTVCYDANSGTGTMADTTHTYDVEAPLRNNAFTRSGYSFAGWAASPGGEVAYLNGQSVINLTQSGVVNLYAKWTPDDYTITYHLNGGAVSPANPTSYTIESDAITLTNPTKTGYTFAGWSGTGISGTSMNVTIPAGSTGPRSYTANWTANWTPNNYTVCYDANGGTGTMADTTHIYDVEAPLRNNGFTRFGYSFAGWAAAPGGDVVYLNGQSVINLAKSGVVTLYAKWTPDNYTITYHLNGGAVSPANTTNYTIESDAITLTNPTKTGYDFAGWSGTGITGDPVMTVTIPAGSTGSRSYTAHWTETPPCYSFRTLTDIATGISVSGTIRDDAALTVKDMTLGTDAACDAIGQRMNDDDYVLLLGKDISLSQGFIGTLTITMPVGALYNGQTVTILHCAGGMLQTYTATVTDGKALFSVSSLSPFAVFAQVFVTPDYDPPTVVTTSVTEVSAIGAKLNGSVVADGGAAVTERGFVCGTVSNPIIGGAGVIKVTAGSGTGSFTATLTGLKPDTAYYVRAYATNSEGTSYGAAISFCTDKDDPDVIPRTGDSSSPWVWWLLCGVSAAGIITLVVLSKRIKVYKR</sequence>
<comment type="subcellular location">
    <subcellularLocation>
        <location evidence="1">Cell envelope</location>
    </subcellularLocation>
</comment>
<dbReference type="Proteomes" id="UP000046155">
    <property type="component" value="Unassembled WGS sequence"/>
</dbReference>